<feature type="region of interest" description="Disordered" evidence="1">
    <location>
        <begin position="92"/>
        <end position="113"/>
    </location>
</feature>
<feature type="compositionally biased region" description="Low complexity" evidence="1">
    <location>
        <begin position="1179"/>
        <end position="1191"/>
    </location>
</feature>
<keyword evidence="4" id="KW-1185">Reference proteome</keyword>
<dbReference type="Pfam" id="PF15255">
    <property type="entry name" value="CAP-ZIP_m"/>
    <property type="match status" value="1"/>
</dbReference>
<feature type="compositionally biased region" description="Polar residues" evidence="1">
    <location>
        <begin position="211"/>
        <end position="235"/>
    </location>
</feature>
<feature type="region of interest" description="Disordered" evidence="1">
    <location>
        <begin position="1036"/>
        <end position="1067"/>
    </location>
</feature>
<proteinExistence type="predicted"/>
<feature type="region of interest" description="Disordered" evidence="1">
    <location>
        <begin position="1351"/>
        <end position="1379"/>
    </location>
</feature>
<gene>
    <name evidence="3" type="ORF">PSYICH_LOCUS32</name>
</gene>
<feature type="compositionally biased region" description="Basic and acidic residues" evidence="1">
    <location>
        <begin position="1263"/>
        <end position="1281"/>
    </location>
</feature>
<feature type="compositionally biased region" description="Basic and acidic residues" evidence="1">
    <location>
        <begin position="96"/>
        <end position="113"/>
    </location>
</feature>
<feature type="compositionally biased region" description="Basic and acidic residues" evidence="1">
    <location>
        <begin position="972"/>
        <end position="984"/>
    </location>
</feature>
<feature type="region of interest" description="Disordered" evidence="1">
    <location>
        <begin position="371"/>
        <end position="453"/>
    </location>
</feature>
<feature type="region of interest" description="Disordered" evidence="1">
    <location>
        <begin position="185"/>
        <end position="260"/>
    </location>
</feature>
<feature type="region of interest" description="Disordered" evidence="1">
    <location>
        <begin position="1172"/>
        <end position="1201"/>
    </location>
</feature>
<feature type="region of interest" description="Disordered" evidence="1">
    <location>
        <begin position="1082"/>
        <end position="1105"/>
    </location>
</feature>
<feature type="compositionally biased region" description="Acidic residues" evidence="1">
    <location>
        <begin position="335"/>
        <end position="345"/>
    </location>
</feature>
<organism evidence="3 4">
    <name type="scientific">Psylliodes chrysocephalus</name>
    <dbReference type="NCBI Taxonomy" id="3402493"/>
    <lineage>
        <taxon>Eukaryota</taxon>
        <taxon>Metazoa</taxon>
        <taxon>Ecdysozoa</taxon>
        <taxon>Arthropoda</taxon>
        <taxon>Hexapoda</taxon>
        <taxon>Insecta</taxon>
        <taxon>Pterygota</taxon>
        <taxon>Neoptera</taxon>
        <taxon>Endopterygota</taxon>
        <taxon>Coleoptera</taxon>
        <taxon>Polyphaga</taxon>
        <taxon>Cucujiformia</taxon>
        <taxon>Chrysomeloidea</taxon>
        <taxon>Chrysomelidae</taxon>
        <taxon>Galerucinae</taxon>
        <taxon>Alticini</taxon>
        <taxon>Psylliodes</taxon>
    </lineage>
</organism>
<evidence type="ECO:0000313" key="3">
    <source>
        <dbReference type="EMBL" id="CAH1099543.1"/>
    </source>
</evidence>
<evidence type="ECO:0000313" key="4">
    <source>
        <dbReference type="Proteomes" id="UP001153636"/>
    </source>
</evidence>
<feature type="region of interest" description="Disordered" evidence="1">
    <location>
        <begin position="1228"/>
        <end position="1305"/>
    </location>
</feature>
<sequence length="1488" mass="167680">MDGDPNRIWHRPWTTQEIIANSENWSLAGDVALLNTIKAFADNLLTKTDALNDNIIDLLHNLDEVGLKLDISQNEFQNLKNTQFIESRVYDDDEALDSKENEKVPDDQTAEKSEEINFDASLNSEMKLLDKYYEMVEISISDSEDESERSFVFKPKDVYENRQLPPLIGSDDWYKNWYIEDQTSDVDSEKSSEVYSESDSDDNLPKDLFNGSETSSELDFSNHANESRPVANSTFKDIVRKPESAMSSEESEDFNSLPAKAPISNKTFAEQLAAKLDSVISREEIVSSNVNTKPIQPPKSDPFSAGLFANEPPPLSDSEDKTTKGLFSPGKNLFDDYEENEDDSVFWDNQKKNPSASLLKKEDINKEEANLQKSYIDKNDVLPKSSQVSKGLFDSDNSDDDDDLFAPKTQNASKSLFLQPNKPIVPLFDDEPPSIDNEKKTDEPVKKKPTGGVSIFGNKDIGDILKIRQQAVIENVEKNRSKELSKPAEDMPNKKINLFDDEDDDIFFKKLDNQPNNKKINLFDDDLDNNNKAENKNYKTVTDKNDNLSIERTSKIQITAKKSKVISLFDDDEDLSNDDDIFASFKNSKQSKSNTNRNLNLFGDEDDINQNRSLKIDKNKSATLFGDEHDDTVNQDYNTDNLGHKSEIDNSVKSIDEKTNKIKVVQESSVINKDNLSEKKLTSRKNVDLIENESAQNKFAEIGKENQVAKDTSEIFKDNTFENDIKKPVSSDIPKKISLFDDDEDEDDIFSNVTKKLDFKLFEDPESREDLFNININETEKSADIKNADIKKTSEIIRNDNLKADSKSEIIESVPNENSIKDETINTTKDKYKSQNKLLLEDELFNKNDKLIDTDGKINIFEETMDKKPRKPVVAAKPQLHPTTIQTRTDESVSTEVPIIKFATSSTSDQPPPVVNLFGSTPPPVDDDDWDTKSDNFSDTEDFVSYRGQENSQRSNLFDNEPPSLNGYESSGIERDHRNTRIDTLESSFTPYASSSRRLSSDIFSDQQSQDSFFLTKNKAESTANRSHLEIITEDSKMSTIDVTPSGELEESTTSEVTPSKNDSALSNNVFLNDSVLEKGDKEKSFPEDVKDKKKENKNKSVVDERRANVEKSLNKIASITERLKNQSPVIKSPEKKGSPGKLKPTLNINVNALLPGLSQPKIKSLTKAQNKIEDADTNDNSSSNINTPSIKTDNAKEMSQSPIDLDSPIGFDVTDNVNILTSITKERVRNPARRKPSTRRARQEALRASIIESDAVDASLPPKEKSSDHSFEIPQTEEKPLSTNNNHQKDLSPEKEKPNTVLEKNSEIPRFPLVTKTELEKKLLSKPAAKINLFDSESESEQADDMFVGSTQNKTNVESKTDNFESTDNTSKVKDVLFDDKSTKEDDDLFGTAESKKSVVESKSKDDIFKSTSLKDVKLEDNLKMDKDKSKKSLFDDSSSDDDLFVGSNKSKKTEIMTKPVEKKIKAKVKKLENVETTDDPLSNLLN</sequence>
<feature type="domain" description="FAM21/CAPZIP" evidence="2">
    <location>
        <begin position="1135"/>
        <end position="1260"/>
    </location>
</feature>
<dbReference type="Proteomes" id="UP001153636">
    <property type="component" value="Chromosome 1"/>
</dbReference>
<reference evidence="3" key="1">
    <citation type="submission" date="2022-01" db="EMBL/GenBank/DDBJ databases">
        <authorList>
            <person name="King R."/>
        </authorList>
    </citation>
    <scope>NUCLEOTIDE SEQUENCE</scope>
</reference>
<dbReference type="EMBL" id="OV651813">
    <property type="protein sequence ID" value="CAH1099543.1"/>
    <property type="molecule type" value="Genomic_DNA"/>
</dbReference>
<feature type="compositionally biased region" description="Basic and acidic residues" evidence="1">
    <location>
        <begin position="1288"/>
        <end position="1299"/>
    </location>
</feature>
<feature type="region of interest" description="Disordered" evidence="1">
    <location>
        <begin position="287"/>
        <end position="350"/>
    </location>
</feature>
<feature type="compositionally biased region" description="Basic and acidic residues" evidence="1">
    <location>
        <begin position="371"/>
        <end position="381"/>
    </location>
</feature>
<dbReference type="OrthoDB" id="751084at2759"/>
<evidence type="ECO:0000259" key="2">
    <source>
        <dbReference type="Pfam" id="PF15255"/>
    </source>
</evidence>
<accession>A0A9P0G4E1</accession>
<feature type="compositionally biased region" description="Polar residues" evidence="1">
    <location>
        <begin position="948"/>
        <end position="958"/>
    </location>
</feature>
<name>A0A9P0G4E1_9CUCU</name>
<protein>
    <recommendedName>
        <fullName evidence="2">FAM21/CAPZIP domain-containing protein</fullName>
    </recommendedName>
</protein>
<feature type="compositionally biased region" description="Basic and acidic residues" evidence="1">
    <location>
        <begin position="436"/>
        <end position="446"/>
    </location>
</feature>
<feature type="region of interest" description="Disordered" evidence="1">
    <location>
        <begin position="903"/>
        <end position="986"/>
    </location>
</feature>
<feature type="compositionally biased region" description="Basic residues" evidence="1">
    <location>
        <begin position="1231"/>
        <end position="1241"/>
    </location>
</feature>
<dbReference type="InterPro" id="IPR029341">
    <property type="entry name" value="FAM21/CAPZIP"/>
</dbReference>
<evidence type="ECO:0000256" key="1">
    <source>
        <dbReference type="SAM" id="MobiDB-lite"/>
    </source>
</evidence>
<feature type="compositionally biased region" description="Polar residues" evidence="1">
    <location>
        <begin position="1054"/>
        <end position="1067"/>
    </location>
</feature>
<feature type="compositionally biased region" description="Polar residues" evidence="1">
    <location>
        <begin position="408"/>
        <end position="418"/>
    </location>
</feature>